<accession>A0AAU9IAR9</accession>
<sequence length="279" mass="32215">MINRSSSSLDLFKQIRNANRQVTQINKLQAENQSDNSASDDDSDEWKKLKKTSKLKLLTAGFLKCAFTTQSVKSVESLKVNPNKFKNSLQHPESYHIMKGLCRLSSIKSKPELEQDHHLSPGFIDMISKTMIKSRNKGILIRKSQADEDKELELEKLKIMQIIREGNNTPPNKQLSKEVRRNEEKKKSVLSKKRKNINKPSQNRLLSPKIPKLLLPLEPIDLKSFSEISPRSFVKSTSPRCIGISERLYPKEKPIKKEIKENYTERIRQYQSPYLARVS</sequence>
<feature type="compositionally biased region" description="Basic and acidic residues" evidence="1">
    <location>
        <begin position="175"/>
        <end position="187"/>
    </location>
</feature>
<reference evidence="2" key="1">
    <citation type="submission" date="2021-09" db="EMBL/GenBank/DDBJ databases">
        <authorList>
            <consortium name="AG Swart"/>
            <person name="Singh M."/>
            <person name="Singh A."/>
            <person name="Seah K."/>
            <person name="Emmerich C."/>
        </authorList>
    </citation>
    <scope>NUCLEOTIDE SEQUENCE</scope>
    <source>
        <strain evidence="2">ATCC30299</strain>
    </source>
</reference>
<feature type="region of interest" description="Disordered" evidence="1">
    <location>
        <begin position="164"/>
        <end position="193"/>
    </location>
</feature>
<gene>
    <name evidence="2" type="ORF">BSTOLATCC_MIC3839</name>
</gene>
<dbReference type="EMBL" id="CAJZBQ010000004">
    <property type="protein sequence ID" value="CAG9311551.1"/>
    <property type="molecule type" value="Genomic_DNA"/>
</dbReference>
<organism evidence="2 3">
    <name type="scientific">Blepharisma stoltei</name>
    <dbReference type="NCBI Taxonomy" id="1481888"/>
    <lineage>
        <taxon>Eukaryota</taxon>
        <taxon>Sar</taxon>
        <taxon>Alveolata</taxon>
        <taxon>Ciliophora</taxon>
        <taxon>Postciliodesmatophora</taxon>
        <taxon>Heterotrichea</taxon>
        <taxon>Heterotrichida</taxon>
        <taxon>Blepharismidae</taxon>
        <taxon>Blepharisma</taxon>
    </lineage>
</organism>
<dbReference type="AlphaFoldDB" id="A0AAU9IAR9"/>
<keyword evidence="3" id="KW-1185">Reference proteome</keyword>
<name>A0AAU9IAR9_9CILI</name>
<dbReference type="Proteomes" id="UP001162131">
    <property type="component" value="Unassembled WGS sequence"/>
</dbReference>
<evidence type="ECO:0000313" key="3">
    <source>
        <dbReference type="Proteomes" id="UP001162131"/>
    </source>
</evidence>
<proteinExistence type="predicted"/>
<evidence type="ECO:0000256" key="1">
    <source>
        <dbReference type="SAM" id="MobiDB-lite"/>
    </source>
</evidence>
<comment type="caution">
    <text evidence="2">The sequence shown here is derived from an EMBL/GenBank/DDBJ whole genome shotgun (WGS) entry which is preliminary data.</text>
</comment>
<evidence type="ECO:0000313" key="2">
    <source>
        <dbReference type="EMBL" id="CAG9311551.1"/>
    </source>
</evidence>
<protein>
    <submittedName>
        <fullName evidence="2">Uncharacterized protein</fullName>
    </submittedName>
</protein>